<name>A0A172T2G4_FERPE</name>
<sequence length="480" mass="55260">MFSQDDFAAYVNNLKEMLHKKGIDVTFIVNIHGTSAGRAHTFPIGISQLRKMFDLEGIIPATDIYLGDFTIRNIIDIWNINEILKATTKKPFGVMEFECGNGDYGNNLGERIDPNATVHKAVISYILGNRFLNYYLFSGGVNPKLRKEVKDGNGRIAFTGEEHGFAAPIKPNGELDYTYEYVKFANEFLTSLERQLGKDFSLVYDNVLIGYLDEYYRTEYAYGIGNRKRSDIEIHRGYNFWDSFLKTLFVMGFRYKFVDLEFSKPNVDQLLILPTAKYVSKSVQENIVRFIEKGGKVIFYGDLPVFDEFGSKCTILIDYLNIKPGREFLPSPHFYLSVSSPDNLFREFRTDWAREIITKDNEKCSSSILAYVTQENAACSVFLHQMNTLFIAAHFNTNFIFFNRIFEIMGLKPHIRVLAEDKDKIGTLLFALENMKTREKFLLAVNIDNFPKKVRIMIDDVEIGIRNVSPKEIIFEKISD</sequence>
<dbReference type="Pfam" id="PF22369">
    <property type="entry name" value="GLMA_2nd"/>
    <property type="match status" value="1"/>
</dbReference>
<feature type="domain" description="GLMA-like second" evidence="1">
    <location>
        <begin position="231"/>
        <end position="325"/>
    </location>
</feature>
<dbReference type="KEGG" id="fng:JM64_02865"/>
<organism evidence="2 3">
    <name type="scientific">Fervidobacterium pennivorans</name>
    <dbReference type="NCBI Taxonomy" id="93466"/>
    <lineage>
        <taxon>Bacteria</taxon>
        <taxon>Thermotogati</taxon>
        <taxon>Thermotogota</taxon>
        <taxon>Thermotogae</taxon>
        <taxon>Thermotogales</taxon>
        <taxon>Fervidobacteriaceae</taxon>
        <taxon>Fervidobacterium</taxon>
    </lineage>
</organism>
<evidence type="ECO:0000313" key="3">
    <source>
        <dbReference type="Proteomes" id="UP000077096"/>
    </source>
</evidence>
<dbReference type="InterPro" id="IPR054746">
    <property type="entry name" value="GLMA-like_second"/>
</dbReference>
<protein>
    <recommendedName>
        <fullName evidence="1">GLMA-like second domain-containing protein</fullName>
    </recommendedName>
</protein>
<evidence type="ECO:0000313" key="2">
    <source>
        <dbReference type="EMBL" id="ANE41053.1"/>
    </source>
</evidence>
<dbReference type="EMBL" id="CP011393">
    <property type="protein sequence ID" value="ANE41053.1"/>
    <property type="molecule type" value="Genomic_DNA"/>
</dbReference>
<proteinExistence type="predicted"/>
<accession>A0A172T2G4</accession>
<evidence type="ECO:0000259" key="1">
    <source>
        <dbReference type="Pfam" id="PF22369"/>
    </source>
</evidence>
<gene>
    <name evidence="2" type="ORF">JM64_02865</name>
</gene>
<dbReference type="PATRIC" id="fig|93466.3.peg.624"/>
<dbReference type="AlphaFoldDB" id="A0A172T2G4"/>
<dbReference type="Gene3D" id="3.20.20.80">
    <property type="entry name" value="Glycosidases"/>
    <property type="match status" value="1"/>
</dbReference>
<reference evidence="2 3" key="1">
    <citation type="submission" date="2014-08" db="EMBL/GenBank/DDBJ databases">
        <title>Fervidobacterium pennivorans DYC genome.</title>
        <authorList>
            <person name="Wushke S."/>
        </authorList>
    </citation>
    <scope>NUCLEOTIDE SEQUENCE [LARGE SCALE GENOMIC DNA]</scope>
    <source>
        <strain evidence="2 3">DYC</strain>
    </source>
</reference>
<dbReference type="Gene3D" id="3.40.50.880">
    <property type="match status" value="1"/>
</dbReference>
<dbReference type="InterPro" id="IPR029062">
    <property type="entry name" value="Class_I_gatase-like"/>
</dbReference>
<dbReference type="Proteomes" id="UP000077096">
    <property type="component" value="Chromosome"/>
</dbReference>